<dbReference type="Pfam" id="PF00941">
    <property type="entry name" value="FAD_binding_5"/>
    <property type="match status" value="1"/>
</dbReference>
<dbReference type="InterPro" id="IPR016167">
    <property type="entry name" value="FAD-bd_PCMH_sub1"/>
</dbReference>
<dbReference type="AlphaFoldDB" id="A0A3Q9UWT1"/>
<dbReference type="SMART" id="SM01092">
    <property type="entry name" value="CO_deh_flav_C"/>
    <property type="match status" value="1"/>
</dbReference>
<dbReference type="InterPro" id="IPR016166">
    <property type="entry name" value="FAD-bd_PCMH"/>
</dbReference>
<dbReference type="SUPFAM" id="SSF55447">
    <property type="entry name" value="CO dehydrogenase flavoprotein C-terminal domain-like"/>
    <property type="match status" value="1"/>
</dbReference>
<dbReference type="Gene3D" id="3.30.43.10">
    <property type="entry name" value="Uridine Diphospho-n-acetylenolpyruvylglucosamine Reductase, domain 2"/>
    <property type="match status" value="1"/>
</dbReference>
<dbReference type="PANTHER" id="PTHR42659:SF1">
    <property type="entry name" value="OXIDOREDUCTASE"/>
    <property type="match status" value="1"/>
</dbReference>
<dbReference type="RefSeq" id="WP_127886544.1">
    <property type="nucleotide sequence ID" value="NZ_CP028137.1"/>
</dbReference>
<dbReference type="Pfam" id="PF03450">
    <property type="entry name" value="CO_deh_flav_C"/>
    <property type="match status" value="1"/>
</dbReference>
<evidence type="ECO:0000313" key="3">
    <source>
        <dbReference type="EMBL" id="AZZ51643.1"/>
    </source>
</evidence>
<accession>A0A3Q9UWT1</accession>
<dbReference type="Gene3D" id="3.30.465.10">
    <property type="match status" value="2"/>
</dbReference>
<dbReference type="Gene3D" id="3.30.390.50">
    <property type="entry name" value="CO dehydrogenase flavoprotein, C-terminal domain"/>
    <property type="match status" value="1"/>
</dbReference>
<keyword evidence="1" id="KW-0560">Oxidoreductase</keyword>
<proteinExistence type="predicted"/>
<dbReference type="PANTHER" id="PTHR42659">
    <property type="entry name" value="XANTHINE DEHYDROGENASE SUBUNIT C-RELATED"/>
    <property type="match status" value="1"/>
</dbReference>
<dbReference type="InterPro" id="IPR036683">
    <property type="entry name" value="CO_DH_flav_C_dom_sf"/>
</dbReference>
<evidence type="ECO:0000259" key="2">
    <source>
        <dbReference type="PROSITE" id="PS51387"/>
    </source>
</evidence>
<dbReference type="InterPro" id="IPR005107">
    <property type="entry name" value="CO_DH_flav_C"/>
</dbReference>
<dbReference type="EMBL" id="CP028137">
    <property type="protein sequence ID" value="AZZ51643.1"/>
    <property type="molecule type" value="Genomic_DNA"/>
</dbReference>
<dbReference type="GO" id="GO:0016491">
    <property type="term" value="F:oxidoreductase activity"/>
    <property type="evidence" value="ECO:0007669"/>
    <property type="project" value="UniProtKB-KW"/>
</dbReference>
<evidence type="ECO:0000256" key="1">
    <source>
        <dbReference type="ARBA" id="ARBA00023002"/>
    </source>
</evidence>
<gene>
    <name evidence="3" type="ORF">C1I64_06005</name>
</gene>
<dbReference type="PROSITE" id="PS51387">
    <property type="entry name" value="FAD_PCMH"/>
    <property type="match status" value="1"/>
</dbReference>
<dbReference type="InterPro" id="IPR002346">
    <property type="entry name" value="Mopterin_DH_FAD-bd"/>
</dbReference>
<reference evidence="3 4" key="1">
    <citation type="submission" date="2018-03" db="EMBL/GenBank/DDBJ databases">
        <title>Bacteriophage NCPPB3778 and a type I-E CRISPR drive the evolution of the US Biological Select Agent, Rathayibacter toxicus.</title>
        <authorList>
            <person name="Davis E.W.II."/>
            <person name="Tabima J.F."/>
            <person name="Weisberg A.J."/>
            <person name="Dantas Lopes L."/>
            <person name="Wiseman M.S."/>
            <person name="Wiseman M.S."/>
            <person name="Pupko T."/>
            <person name="Belcher M.S."/>
            <person name="Sechler A.J."/>
            <person name="Tancos M.A."/>
            <person name="Schroeder B.K."/>
            <person name="Murray T.D."/>
            <person name="Luster D.G."/>
            <person name="Schneider W.L."/>
            <person name="Rogers E."/>
            <person name="Andreote F.D."/>
            <person name="Grunwald N.J."/>
            <person name="Putnam M.L."/>
            <person name="Chang J.H."/>
        </authorList>
    </citation>
    <scope>NUCLEOTIDE SEQUENCE [LARGE SCALE GENOMIC DNA]</scope>
    <source>
        <strain evidence="3 4">DSM 15932</strain>
    </source>
</reference>
<feature type="domain" description="FAD-binding PCMH-type" evidence="2">
    <location>
        <begin position="1"/>
        <end position="228"/>
    </location>
</feature>
<dbReference type="Proteomes" id="UP000285317">
    <property type="component" value="Chromosome"/>
</dbReference>
<dbReference type="KEGG" id="rfs:C1I64_06005"/>
<dbReference type="InterPro" id="IPR016169">
    <property type="entry name" value="FAD-bd_PCMH_sub2"/>
</dbReference>
<protein>
    <submittedName>
        <fullName evidence="3">Molybdopterin dehydrogenase</fullName>
    </submittedName>
</protein>
<organism evidence="3 4">
    <name type="scientific">Rathayibacter festucae DSM 15932</name>
    <dbReference type="NCBI Taxonomy" id="1328866"/>
    <lineage>
        <taxon>Bacteria</taxon>
        <taxon>Bacillati</taxon>
        <taxon>Actinomycetota</taxon>
        <taxon>Actinomycetes</taxon>
        <taxon>Micrococcales</taxon>
        <taxon>Microbacteriaceae</taxon>
        <taxon>Rathayibacter</taxon>
    </lineage>
</organism>
<name>A0A3Q9UWT1_9MICO</name>
<dbReference type="InterPro" id="IPR036318">
    <property type="entry name" value="FAD-bd_PCMH-like_sf"/>
</dbReference>
<sequence length="339" mass="35159">MRTFEYQRAADVADAVRLLAASPEAKPLAGGTNLVDLMKLGVERPAALVDVSRVDFGGVEETAAGGLLIGAGVANSDLAAHPLVRRRYPALSRALLAGASGQLRNQASTGGNLLQRTRCTSFTDVSKPCNKREPGTGCSALRGVSRELAILGIATDADPGHVCIATHPGDMAVALTALDAVVRFETVDGPASLPMTDFFRLPGEHPERDTNLPAGALITAVELPPLPFAATSTYRKARDRRSYAFALGSVAAALEVTDGTVTDVRLALGAVAHAPWRARIAEDLLSGGPATVEAFTRAAAAELAAATPTEQNAFKVPLLTRLIVGVLAELAGLDEEVAA</sequence>
<evidence type="ECO:0000313" key="4">
    <source>
        <dbReference type="Proteomes" id="UP000285317"/>
    </source>
</evidence>
<dbReference type="GO" id="GO:0071949">
    <property type="term" value="F:FAD binding"/>
    <property type="evidence" value="ECO:0007669"/>
    <property type="project" value="InterPro"/>
</dbReference>
<dbReference type="SUPFAM" id="SSF56176">
    <property type="entry name" value="FAD-binding/transporter-associated domain-like"/>
    <property type="match status" value="1"/>
</dbReference>
<dbReference type="InterPro" id="IPR051312">
    <property type="entry name" value="Diverse_Substr_Oxidored"/>
</dbReference>